<dbReference type="Proteomes" id="UP000191055">
    <property type="component" value="Unassembled WGS sequence"/>
</dbReference>
<dbReference type="InterPro" id="IPR046357">
    <property type="entry name" value="PPIase_dom_sf"/>
</dbReference>
<evidence type="ECO:0000256" key="3">
    <source>
        <dbReference type="ARBA" id="ARBA00023110"/>
    </source>
</evidence>
<dbReference type="GO" id="GO:0003755">
    <property type="term" value="F:peptidyl-prolyl cis-trans isomerase activity"/>
    <property type="evidence" value="ECO:0007669"/>
    <property type="project" value="UniProtKB-UniRule"/>
</dbReference>
<dbReference type="InterPro" id="IPR036944">
    <property type="entry name" value="PPIase_FKBP_N_sf"/>
</dbReference>
<reference evidence="8 9" key="1">
    <citation type="submission" date="2017-02" db="EMBL/GenBank/DDBJ databases">
        <authorList>
            <person name="Peterson S.W."/>
        </authorList>
    </citation>
    <scope>NUCLEOTIDE SEQUENCE [LARGE SCALE GENOMIC DNA]</scope>
    <source>
        <strain evidence="8 9">DSM 24412</strain>
    </source>
</reference>
<evidence type="ECO:0000256" key="6">
    <source>
        <dbReference type="RuleBase" id="RU003915"/>
    </source>
</evidence>
<dbReference type="PANTHER" id="PTHR43811:SF19">
    <property type="entry name" value="39 KDA FK506-BINDING NUCLEAR PROTEIN"/>
    <property type="match status" value="1"/>
</dbReference>
<dbReference type="GO" id="GO:0006457">
    <property type="term" value="P:protein folding"/>
    <property type="evidence" value="ECO:0007669"/>
    <property type="project" value="InterPro"/>
</dbReference>
<organism evidence="8 9">
    <name type="scientific">Alkalitalea saponilacus</name>
    <dbReference type="NCBI Taxonomy" id="889453"/>
    <lineage>
        <taxon>Bacteria</taxon>
        <taxon>Pseudomonadati</taxon>
        <taxon>Bacteroidota</taxon>
        <taxon>Bacteroidia</taxon>
        <taxon>Marinilabiliales</taxon>
        <taxon>Marinilabiliaceae</taxon>
        <taxon>Alkalitalea</taxon>
    </lineage>
</organism>
<sequence length="282" mass="31860">MSNLISFTMKRLAFFTFVSAMIILSSGCNRRVPGSGRVEMKNSIDSASYALGFREANHFKDQIAPLAFEGIDYKEMARLFSDLAVKKAFNERLSSIFDGFNEEIFRTAFINELAYEFSYFDDITAEVYLQSLINRLNSDRENKRREMAEKGMYPDSESGKAFLEENAKRPEVSVTNSGLQFEIIRDGDGPIPQASDRIKCHYHGTLVNGKVFDSSVERGEPIVFGVRQVIAGWTEALQMMPVGSKWRLYVPSYLAYGENGAGDRIGPNETLIFEVELLEIVK</sequence>
<name>A0A1T5G4F2_9BACT</name>
<accession>A0A1T5G4F2</accession>
<dbReference type="SUPFAM" id="SSF54534">
    <property type="entry name" value="FKBP-like"/>
    <property type="match status" value="1"/>
</dbReference>
<keyword evidence="4 5" id="KW-0413">Isomerase</keyword>
<dbReference type="AlphaFoldDB" id="A0A1T5G4F2"/>
<evidence type="ECO:0000313" key="9">
    <source>
        <dbReference type="Proteomes" id="UP000191055"/>
    </source>
</evidence>
<dbReference type="Pfam" id="PF01346">
    <property type="entry name" value="FKBP_N"/>
    <property type="match status" value="1"/>
</dbReference>
<dbReference type="Gene3D" id="1.10.287.460">
    <property type="entry name" value="Peptidyl-prolyl cis-trans isomerase, FKBP-type, N-terminal domain"/>
    <property type="match status" value="1"/>
</dbReference>
<dbReference type="Gene3D" id="3.10.50.40">
    <property type="match status" value="1"/>
</dbReference>
<dbReference type="PANTHER" id="PTHR43811">
    <property type="entry name" value="FKBP-TYPE PEPTIDYL-PROLYL CIS-TRANS ISOMERASE FKPA"/>
    <property type="match status" value="1"/>
</dbReference>
<feature type="domain" description="PPIase FKBP-type" evidence="7">
    <location>
        <begin position="195"/>
        <end position="281"/>
    </location>
</feature>
<dbReference type="Pfam" id="PF00254">
    <property type="entry name" value="FKBP_C"/>
    <property type="match status" value="1"/>
</dbReference>
<gene>
    <name evidence="8" type="ORF">SAMN03080601_01726</name>
</gene>
<evidence type="ECO:0000256" key="5">
    <source>
        <dbReference type="PROSITE-ProRule" id="PRU00277"/>
    </source>
</evidence>
<dbReference type="InterPro" id="IPR001179">
    <property type="entry name" value="PPIase_FKBP_dom"/>
</dbReference>
<evidence type="ECO:0000259" key="7">
    <source>
        <dbReference type="PROSITE" id="PS50059"/>
    </source>
</evidence>
<keyword evidence="9" id="KW-1185">Reference proteome</keyword>
<keyword evidence="3 5" id="KW-0697">Rotamase</keyword>
<evidence type="ECO:0000256" key="4">
    <source>
        <dbReference type="ARBA" id="ARBA00023235"/>
    </source>
</evidence>
<evidence type="ECO:0000313" key="8">
    <source>
        <dbReference type="EMBL" id="SKC03308.1"/>
    </source>
</evidence>
<comment type="catalytic activity">
    <reaction evidence="1 5 6">
        <text>[protein]-peptidylproline (omega=180) = [protein]-peptidylproline (omega=0)</text>
        <dbReference type="Rhea" id="RHEA:16237"/>
        <dbReference type="Rhea" id="RHEA-COMP:10747"/>
        <dbReference type="Rhea" id="RHEA-COMP:10748"/>
        <dbReference type="ChEBI" id="CHEBI:83833"/>
        <dbReference type="ChEBI" id="CHEBI:83834"/>
        <dbReference type="EC" id="5.2.1.8"/>
    </reaction>
</comment>
<dbReference type="InterPro" id="IPR000774">
    <property type="entry name" value="PPIase_FKBP_N"/>
</dbReference>
<evidence type="ECO:0000256" key="2">
    <source>
        <dbReference type="ARBA" id="ARBA00006577"/>
    </source>
</evidence>
<dbReference type="EC" id="5.2.1.8" evidence="6"/>
<proteinExistence type="inferred from homology"/>
<dbReference type="PROSITE" id="PS50059">
    <property type="entry name" value="FKBP_PPIASE"/>
    <property type="match status" value="1"/>
</dbReference>
<protein>
    <recommendedName>
        <fullName evidence="6">Peptidyl-prolyl cis-trans isomerase</fullName>
        <ecNumber evidence="6">5.2.1.8</ecNumber>
    </recommendedName>
</protein>
<evidence type="ECO:0000256" key="1">
    <source>
        <dbReference type="ARBA" id="ARBA00000971"/>
    </source>
</evidence>
<dbReference type="STRING" id="889453.SAMN03080601_01726"/>
<comment type="similarity">
    <text evidence="2 6">Belongs to the FKBP-type PPIase family.</text>
</comment>
<dbReference type="EMBL" id="FUYV01000009">
    <property type="protein sequence ID" value="SKC03308.1"/>
    <property type="molecule type" value="Genomic_DNA"/>
</dbReference>
<dbReference type="FunFam" id="3.10.50.40:FF:000006">
    <property type="entry name" value="Peptidyl-prolyl cis-trans isomerase"/>
    <property type="match status" value="1"/>
</dbReference>